<evidence type="ECO:0000313" key="3">
    <source>
        <dbReference type="EMBL" id="EMC94100.1"/>
    </source>
</evidence>
<sequence length="416" mass="45344">MSTTADAHTACTRYLREILGGDADNFITDIQRVANVCTKSNIQRCTAFILSNIITSTAKSTALARYILSLSQSFSPRELGKRIDTTQPDDANTGLGTNNNGRIQQPPQPHLKRLHLLYLVSDALCAGHRISLLMKASTADGGAGLQMQGLVSFQQYLPALAALATYAGNEQSASNYLQVVSILKIWHDGEIVSEAEVVATHEHVLRAHRNTATWDGLTEGITAEDSQPNSKTLPGTRDTKAILPARHGVPNDPTAPWHELPAANGLYMKRTRGYPLRAAALPVGGYELHDRHEGGEALDAGLETDVEALHGEILRAFDKYTNAEDVQDVDALGNVLWKDPDRPTRNYWGWSLDGIDRMKAVAKRDKDAAIGYADVPIRPMQEANAEVDRARAMASERGGGRARGGGRPGWRGGRRW</sequence>
<dbReference type="Proteomes" id="UP000011761">
    <property type="component" value="Unassembled WGS sequence"/>
</dbReference>
<dbReference type="InterPro" id="IPR008942">
    <property type="entry name" value="ENTH_VHS"/>
</dbReference>
<proteinExistence type="predicted"/>
<feature type="region of interest" description="Disordered" evidence="1">
    <location>
        <begin position="393"/>
        <end position="416"/>
    </location>
</feature>
<feature type="compositionally biased region" description="Gly residues" evidence="1">
    <location>
        <begin position="401"/>
        <end position="416"/>
    </location>
</feature>
<reference evidence="3 4" key="1">
    <citation type="journal article" date="2012" name="PLoS Pathog.">
        <title>Diverse lifestyles and strategies of plant pathogenesis encoded in the genomes of eighteen Dothideomycetes fungi.</title>
        <authorList>
            <person name="Ohm R.A."/>
            <person name="Feau N."/>
            <person name="Henrissat B."/>
            <person name="Schoch C.L."/>
            <person name="Horwitz B.A."/>
            <person name="Barry K.W."/>
            <person name="Condon B.J."/>
            <person name="Copeland A.C."/>
            <person name="Dhillon B."/>
            <person name="Glaser F."/>
            <person name="Hesse C.N."/>
            <person name="Kosti I."/>
            <person name="LaButti K."/>
            <person name="Lindquist E.A."/>
            <person name="Lucas S."/>
            <person name="Salamov A.A."/>
            <person name="Bradshaw R.E."/>
            <person name="Ciuffetti L."/>
            <person name="Hamelin R.C."/>
            <person name="Kema G.H.J."/>
            <person name="Lawrence C."/>
            <person name="Scott J.A."/>
            <person name="Spatafora J.W."/>
            <person name="Turgeon B.G."/>
            <person name="de Wit P.J.G.M."/>
            <person name="Zhong S."/>
            <person name="Goodwin S.B."/>
            <person name="Grigoriev I.V."/>
        </authorList>
    </citation>
    <scope>NUCLEOTIDE SEQUENCE [LARGE SCALE GENOMIC DNA]</scope>
    <source>
        <strain evidence="3 4">UAMH 10762</strain>
    </source>
</reference>
<dbReference type="InterPro" id="IPR006569">
    <property type="entry name" value="CID_dom"/>
</dbReference>
<evidence type="ECO:0000256" key="1">
    <source>
        <dbReference type="SAM" id="MobiDB-lite"/>
    </source>
</evidence>
<name>M2N5R1_BAUPA</name>
<dbReference type="RefSeq" id="XP_007679033.1">
    <property type="nucleotide sequence ID" value="XM_007680843.1"/>
</dbReference>
<feature type="compositionally biased region" description="Polar residues" evidence="1">
    <location>
        <begin position="85"/>
        <end position="103"/>
    </location>
</feature>
<dbReference type="OrthoDB" id="21470at2759"/>
<feature type="region of interest" description="Disordered" evidence="1">
    <location>
        <begin position="80"/>
        <end position="103"/>
    </location>
</feature>
<protein>
    <recommendedName>
        <fullName evidence="2">CID domain-containing protein</fullName>
    </recommendedName>
</protein>
<evidence type="ECO:0000313" key="4">
    <source>
        <dbReference type="Proteomes" id="UP000011761"/>
    </source>
</evidence>
<dbReference type="AlphaFoldDB" id="M2N5R1"/>
<dbReference type="STRING" id="717646.M2N5R1"/>
<keyword evidence="4" id="KW-1185">Reference proteome</keyword>
<dbReference type="eggNOG" id="ENOG502RUPH">
    <property type="taxonomic scope" value="Eukaryota"/>
</dbReference>
<dbReference type="EMBL" id="KB445559">
    <property type="protein sequence ID" value="EMC94100.1"/>
    <property type="molecule type" value="Genomic_DNA"/>
</dbReference>
<dbReference type="Gene3D" id="1.25.40.90">
    <property type="match status" value="1"/>
</dbReference>
<dbReference type="GeneID" id="19108406"/>
<dbReference type="HOGENOM" id="CLU_602916_0_0_1"/>
<organism evidence="3 4">
    <name type="scientific">Baudoinia panamericana (strain UAMH 10762)</name>
    <name type="common">Angels' share fungus</name>
    <name type="synonym">Baudoinia compniacensis (strain UAMH 10762)</name>
    <dbReference type="NCBI Taxonomy" id="717646"/>
    <lineage>
        <taxon>Eukaryota</taxon>
        <taxon>Fungi</taxon>
        <taxon>Dikarya</taxon>
        <taxon>Ascomycota</taxon>
        <taxon>Pezizomycotina</taxon>
        <taxon>Dothideomycetes</taxon>
        <taxon>Dothideomycetidae</taxon>
        <taxon>Mycosphaerellales</taxon>
        <taxon>Teratosphaeriaceae</taxon>
        <taxon>Baudoinia</taxon>
    </lineage>
</organism>
<feature type="domain" description="CID" evidence="2">
    <location>
        <begin position="30"/>
        <end position="196"/>
    </location>
</feature>
<gene>
    <name evidence="3" type="ORF">BAUCODRAFT_141483</name>
</gene>
<accession>M2N5R1</accession>
<dbReference type="Pfam" id="PF04818">
    <property type="entry name" value="CID"/>
    <property type="match status" value="1"/>
</dbReference>
<dbReference type="KEGG" id="bcom:BAUCODRAFT_141483"/>
<evidence type="ECO:0000259" key="2">
    <source>
        <dbReference type="Pfam" id="PF04818"/>
    </source>
</evidence>